<protein>
    <submittedName>
        <fullName evidence="2">Uncharacterized protein</fullName>
    </submittedName>
</protein>
<reference evidence="2" key="2">
    <citation type="journal article" date="2015" name="Data Brief">
        <title>Shoot transcriptome of the giant reed, Arundo donax.</title>
        <authorList>
            <person name="Barrero R.A."/>
            <person name="Guerrero F.D."/>
            <person name="Moolhuijzen P."/>
            <person name="Goolsby J.A."/>
            <person name="Tidwell J."/>
            <person name="Bellgard S.E."/>
            <person name="Bellgard M.I."/>
        </authorList>
    </citation>
    <scope>NUCLEOTIDE SEQUENCE</scope>
    <source>
        <tissue evidence="2">Shoot tissue taken approximately 20 cm above the soil surface</tissue>
    </source>
</reference>
<evidence type="ECO:0000313" key="2">
    <source>
        <dbReference type="EMBL" id="JAD62734.1"/>
    </source>
</evidence>
<keyword evidence="1" id="KW-1133">Transmembrane helix</keyword>
<keyword evidence="1" id="KW-0812">Transmembrane</keyword>
<sequence length="89" mass="9484">MQMTWSQLSGFHEASKDGITCLQTAHDLLEGVENRRTSSACRSSASAKSSKNMEIRSSSAVVVLLSPLFADVVLLSPSFAVAVLLSLVN</sequence>
<evidence type="ECO:0000256" key="1">
    <source>
        <dbReference type="SAM" id="Phobius"/>
    </source>
</evidence>
<organism evidence="2">
    <name type="scientific">Arundo donax</name>
    <name type="common">Giant reed</name>
    <name type="synonym">Donax arundinaceus</name>
    <dbReference type="NCBI Taxonomy" id="35708"/>
    <lineage>
        <taxon>Eukaryota</taxon>
        <taxon>Viridiplantae</taxon>
        <taxon>Streptophyta</taxon>
        <taxon>Embryophyta</taxon>
        <taxon>Tracheophyta</taxon>
        <taxon>Spermatophyta</taxon>
        <taxon>Magnoliopsida</taxon>
        <taxon>Liliopsida</taxon>
        <taxon>Poales</taxon>
        <taxon>Poaceae</taxon>
        <taxon>PACMAD clade</taxon>
        <taxon>Arundinoideae</taxon>
        <taxon>Arundineae</taxon>
        <taxon>Arundo</taxon>
    </lineage>
</organism>
<proteinExistence type="predicted"/>
<reference evidence="2" key="1">
    <citation type="submission" date="2014-09" db="EMBL/GenBank/DDBJ databases">
        <authorList>
            <person name="Magalhaes I.L.F."/>
            <person name="Oliveira U."/>
            <person name="Santos F.R."/>
            <person name="Vidigal T.H.D.A."/>
            <person name="Brescovit A.D."/>
            <person name="Santos A.J."/>
        </authorList>
    </citation>
    <scope>NUCLEOTIDE SEQUENCE</scope>
    <source>
        <tissue evidence="2">Shoot tissue taken approximately 20 cm above the soil surface</tissue>
    </source>
</reference>
<dbReference type="EMBL" id="GBRH01235161">
    <property type="protein sequence ID" value="JAD62734.1"/>
    <property type="molecule type" value="Transcribed_RNA"/>
</dbReference>
<keyword evidence="1" id="KW-0472">Membrane</keyword>
<feature type="transmembrane region" description="Helical" evidence="1">
    <location>
        <begin position="60"/>
        <end position="88"/>
    </location>
</feature>
<dbReference type="AlphaFoldDB" id="A0A0A9BFI9"/>
<accession>A0A0A9BFI9</accession>
<name>A0A0A9BFI9_ARUDO</name>